<evidence type="ECO:0000313" key="3">
    <source>
        <dbReference type="Proteomes" id="UP001596392"/>
    </source>
</evidence>
<dbReference type="InterPro" id="IPR029062">
    <property type="entry name" value="Class_I_gatase-like"/>
</dbReference>
<sequence>MTRRRTVLAGALGAAALTAFGPATPAAAKACRGPLVLVGGSLADDNTEIYGEIVRRAGGADARIGVLTAASIPPSQDPDAGSPDAVNSETNGRYYADLLRSHGAGDAVWIPVDLDRVTAADDPAVAALAAGCTGFFFGGGDQFRYITTLLHGDAHTDTLVLAAIRRRHAAGALIAGSSAGAQIQQGVDMVTGGESYEALRDGASPGYFDDPNTSGYWPAGGFGFLRSGLIDTHFSAYARLGRAVQLAKDTGHDRVYGLDPNTALLVTDPGSRDERGHVLGTGGVNLLDLRDGVRWSHLTAGFTYSPADWRIRVPNTLRELRPGGPQTVADSDDIFGDDVATALALELAGSRDRSAVGHTRQQDPRFTVTLAKRPGFAAYTADGHTAAAFQGLAVHIGQA</sequence>
<dbReference type="Gene3D" id="3.40.50.880">
    <property type="match status" value="1"/>
</dbReference>
<keyword evidence="2" id="KW-0121">Carboxypeptidase</keyword>
<dbReference type="RefSeq" id="WP_376808453.1">
    <property type="nucleotide sequence ID" value="NZ_JBHTAC010000027.1"/>
</dbReference>
<feature type="signal peptide" evidence="1">
    <location>
        <begin position="1"/>
        <end position="28"/>
    </location>
</feature>
<comment type="caution">
    <text evidence="2">The sequence shown here is derived from an EMBL/GenBank/DDBJ whole genome shotgun (WGS) entry which is preliminary data.</text>
</comment>
<evidence type="ECO:0000313" key="2">
    <source>
        <dbReference type="EMBL" id="MFC7245537.1"/>
    </source>
</evidence>
<dbReference type="InterPro" id="IPR006311">
    <property type="entry name" value="TAT_signal"/>
</dbReference>
<dbReference type="PANTHER" id="PTHR36175">
    <property type="entry name" value="CYANOPHYCINASE"/>
    <property type="match status" value="1"/>
</dbReference>
<keyword evidence="2" id="KW-0645">Protease</keyword>
<dbReference type="EMBL" id="JBHTAC010000027">
    <property type="protein sequence ID" value="MFC7245537.1"/>
    <property type="molecule type" value="Genomic_DNA"/>
</dbReference>
<dbReference type="EC" id="3.4.15.6" evidence="2"/>
<dbReference type="CDD" id="cd03145">
    <property type="entry name" value="GAT1_cyanophycinase"/>
    <property type="match status" value="1"/>
</dbReference>
<proteinExistence type="predicted"/>
<accession>A0ABW2GZS4</accession>
<name>A0ABW2GZS4_9ACTN</name>
<dbReference type="PROSITE" id="PS51318">
    <property type="entry name" value="TAT"/>
    <property type="match status" value="1"/>
</dbReference>
<feature type="chain" id="PRO_5045771749" evidence="1">
    <location>
        <begin position="29"/>
        <end position="399"/>
    </location>
</feature>
<evidence type="ECO:0000256" key="1">
    <source>
        <dbReference type="SAM" id="SignalP"/>
    </source>
</evidence>
<reference evidence="3" key="1">
    <citation type="journal article" date="2019" name="Int. J. Syst. Evol. Microbiol.">
        <title>The Global Catalogue of Microorganisms (GCM) 10K type strain sequencing project: providing services to taxonomists for standard genome sequencing and annotation.</title>
        <authorList>
            <consortium name="The Broad Institute Genomics Platform"/>
            <consortium name="The Broad Institute Genome Sequencing Center for Infectious Disease"/>
            <person name="Wu L."/>
            <person name="Ma J."/>
        </authorList>
    </citation>
    <scope>NUCLEOTIDE SEQUENCE [LARGE SCALE GENOMIC DNA]</scope>
    <source>
        <strain evidence="3">CGMCC 1.9106</strain>
    </source>
</reference>
<dbReference type="GO" id="GO:0008241">
    <property type="term" value="F:peptidyl-dipeptidase activity"/>
    <property type="evidence" value="ECO:0007669"/>
    <property type="project" value="UniProtKB-EC"/>
</dbReference>
<dbReference type="PANTHER" id="PTHR36175:SF1">
    <property type="entry name" value="CYANOPHYCINASE"/>
    <property type="match status" value="1"/>
</dbReference>
<protein>
    <submittedName>
        <fullName evidence="2">Cyanophycinase</fullName>
        <ecNumber evidence="2">3.4.15.6</ecNumber>
    </submittedName>
</protein>
<dbReference type="SUPFAM" id="SSF52317">
    <property type="entry name" value="Class I glutamine amidotransferase-like"/>
    <property type="match status" value="1"/>
</dbReference>
<organism evidence="2 3">
    <name type="scientific">Catellatospora aurea</name>
    <dbReference type="NCBI Taxonomy" id="1337874"/>
    <lineage>
        <taxon>Bacteria</taxon>
        <taxon>Bacillati</taxon>
        <taxon>Actinomycetota</taxon>
        <taxon>Actinomycetes</taxon>
        <taxon>Micromonosporales</taxon>
        <taxon>Micromonosporaceae</taxon>
        <taxon>Catellatospora</taxon>
    </lineage>
</organism>
<dbReference type="Proteomes" id="UP001596392">
    <property type="component" value="Unassembled WGS sequence"/>
</dbReference>
<keyword evidence="3" id="KW-1185">Reference proteome</keyword>
<gene>
    <name evidence="2" type="ORF">ACFQO7_23930</name>
</gene>
<keyword evidence="1" id="KW-0732">Signal</keyword>
<dbReference type="GO" id="GO:0004180">
    <property type="term" value="F:carboxypeptidase activity"/>
    <property type="evidence" value="ECO:0007669"/>
    <property type="project" value="UniProtKB-KW"/>
</dbReference>
<keyword evidence="2" id="KW-0378">Hydrolase</keyword>